<evidence type="ECO:0000259" key="3">
    <source>
        <dbReference type="PROSITE" id="PS50181"/>
    </source>
</evidence>
<protein>
    <submittedName>
        <fullName evidence="4">F-box/TPR repeat protein pof3</fullName>
    </submittedName>
</protein>
<dbReference type="SUPFAM" id="SSF48452">
    <property type="entry name" value="TPR-like"/>
    <property type="match status" value="1"/>
</dbReference>
<dbReference type="SUPFAM" id="SSF52047">
    <property type="entry name" value="RNI-like"/>
    <property type="match status" value="1"/>
</dbReference>
<comment type="caution">
    <text evidence="4">The sequence shown here is derived from an EMBL/GenBank/DDBJ whole genome shotgun (WGS) entry which is preliminary data.</text>
</comment>
<keyword evidence="1" id="KW-0677">Repeat</keyword>
<dbReference type="GO" id="GO:0051879">
    <property type="term" value="F:Hsp90 protein binding"/>
    <property type="evidence" value="ECO:0007669"/>
    <property type="project" value="TreeGrafter"/>
</dbReference>
<dbReference type="SMART" id="SM00256">
    <property type="entry name" value="FBOX"/>
    <property type="match status" value="1"/>
</dbReference>
<dbReference type="InterPro" id="IPR011990">
    <property type="entry name" value="TPR-like_helical_dom_sf"/>
</dbReference>
<reference evidence="4 5" key="1">
    <citation type="submission" date="2018-05" db="EMBL/GenBank/DDBJ databases">
        <title>Genome sequencing and assembly of the regulated plant pathogen Lachnellula willkommii and related sister species for the development of diagnostic species identification markers.</title>
        <authorList>
            <person name="Giroux E."/>
            <person name="Bilodeau G."/>
        </authorList>
    </citation>
    <scope>NUCLEOTIDE SEQUENCE [LARGE SCALE GENOMIC DNA]</scope>
    <source>
        <strain evidence="4 5">CBS 268.59</strain>
    </source>
</reference>
<dbReference type="Gene3D" id="3.80.10.10">
    <property type="entry name" value="Ribonuclease Inhibitor"/>
    <property type="match status" value="2"/>
</dbReference>
<dbReference type="PROSITE" id="PS50181">
    <property type="entry name" value="FBOX"/>
    <property type="match status" value="1"/>
</dbReference>
<dbReference type="AlphaFoldDB" id="A0A8T9C114"/>
<dbReference type="PANTHER" id="PTHR22904:SF523">
    <property type="entry name" value="STRESS-INDUCED-PHOSPHOPROTEIN 1"/>
    <property type="match status" value="1"/>
</dbReference>
<proteinExistence type="predicted"/>
<dbReference type="OrthoDB" id="629492at2759"/>
<accession>A0A8T9C114</accession>
<dbReference type="Proteomes" id="UP000469558">
    <property type="component" value="Unassembled WGS sequence"/>
</dbReference>
<evidence type="ECO:0000256" key="2">
    <source>
        <dbReference type="ARBA" id="ARBA00022803"/>
    </source>
</evidence>
<dbReference type="InterPro" id="IPR036047">
    <property type="entry name" value="F-box-like_dom_sf"/>
</dbReference>
<dbReference type="PANTHER" id="PTHR22904">
    <property type="entry name" value="TPR REPEAT CONTAINING PROTEIN"/>
    <property type="match status" value="1"/>
</dbReference>
<evidence type="ECO:0000256" key="1">
    <source>
        <dbReference type="ARBA" id="ARBA00022737"/>
    </source>
</evidence>
<keyword evidence="2" id="KW-0802">TPR repeat</keyword>
<dbReference type="InterPro" id="IPR001810">
    <property type="entry name" value="F-box_dom"/>
</dbReference>
<evidence type="ECO:0000313" key="4">
    <source>
        <dbReference type="EMBL" id="TVY75748.1"/>
    </source>
</evidence>
<keyword evidence="5" id="KW-1185">Reference proteome</keyword>
<evidence type="ECO:0000313" key="5">
    <source>
        <dbReference type="Proteomes" id="UP000469558"/>
    </source>
</evidence>
<sequence length="572" mass="64227">MGKPAADDEGMGPLERGRRRYQEKDYARALSAFTEAVNMSSGHLLLTALDHRAAAHEKLQQLQPALLDAKRMIDLKPELSKGYLRCGKILQLKGKPELAFKIYERGLSKVKIGEDKERMLLQSMFNKAKRALDPQKVLDPLVFLPLELAEMVCQHLAMRDRVICLAVSKPWKRLLESSPKLWSTLDTTSAKKAMSHKSLKAHLKRSKYTLDHAIITLRAALDVQKMSYITTNCKNLRRLEIHGSGVIGDSLVKSLPFARNLDTIFVSSNCQMTWSAYEEALKACSKTISSATFLHVKGPGAFLNQEIPQLDSLKSLHVKTRVEYSNPPFHIVSPIRRIYSNSIEPAGFTLQTQEANGLERDILFAFRSTLQEDSEIGICDIKQLALDRFWGTTLKHLIVNNNRHLKMGNMDDKKFTVLPLLETFSCSGTALDGSFIKNLTGESVKRGNLKRLLIGDRFVETMGPVRDEYPVSDTVEELSLASLQLPEQRILQVVNLYPNVRKVDLSGNKVTGVAVKDFVQRGVKYLKLNECSEVSTDAVEWARGRGVEVEFNFPSRSGNTRAYRDTAFAGAF</sequence>
<gene>
    <name evidence="4" type="primary">pof3</name>
    <name evidence="4" type="ORF">LSUE1_G005502</name>
</gene>
<name>A0A8T9C114_9HELO</name>
<feature type="domain" description="F-box" evidence="3">
    <location>
        <begin position="138"/>
        <end position="185"/>
    </location>
</feature>
<dbReference type="SUPFAM" id="SSF81383">
    <property type="entry name" value="F-box domain"/>
    <property type="match status" value="1"/>
</dbReference>
<dbReference type="InterPro" id="IPR032675">
    <property type="entry name" value="LRR_dom_sf"/>
</dbReference>
<organism evidence="4 5">
    <name type="scientific">Lachnellula suecica</name>
    <dbReference type="NCBI Taxonomy" id="602035"/>
    <lineage>
        <taxon>Eukaryota</taxon>
        <taxon>Fungi</taxon>
        <taxon>Dikarya</taxon>
        <taxon>Ascomycota</taxon>
        <taxon>Pezizomycotina</taxon>
        <taxon>Leotiomycetes</taxon>
        <taxon>Helotiales</taxon>
        <taxon>Lachnaceae</taxon>
        <taxon>Lachnellula</taxon>
    </lineage>
</organism>
<dbReference type="Gene3D" id="1.25.40.10">
    <property type="entry name" value="Tetratricopeptide repeat domain"/>
    <property type="match status" value="1"/>
</dbReference>
<dbReference type="EMBL" id="QGMK01000960">
    <property type="protein sequence ID" value="TVY75748.1"/>
    <property type="molecule type" value="Genomic_DNA"/>
</dbReference>